<keyword evidence="2" id="KW-0962">Peroxisome biogenesis</keyword>
<reference evidence="3 4" key="1">
    <citation type="submission" date="2020-05" db="EMBL/GenBank/DDBJ databases">
        <authorList>
            <person name="Campoy J."/>
            <person name="Schneeberger K."/>
            <person name="Spophaly S."/>
        </authorList>
    </citation>
    <scope>NUCLEOTIDE SEQUENCE [LARGE SCALE GENOMIC DNA]</scope>
    <source>
        <strain evidence="3">PruArmRojPasFocal</strain>
    </source>
</reference>
<comment type="caution">
    <text evidence="2">Lacks conserved residue(s) required for the propagation of feature annotation.</text>
</comment>
<keyword evidence="2" id="KW-0812">Transmembrane</keyword>
<keyword evidence="2" id="KW-0576">Peroxisome</keyword>
<dbReference type="AlphaFoldDB" id="A0A6J5U1H0"/>
<dbReference type="EMBL" id="CAEKDK010000002">
    <property type="protein sequence ID" value="CAB4269842.1"/>
    <property type="molecule type" value="Genomic_DNA"/>
</dbReference>
<dbReference type="PANTHER" id="PTHR13299">
    <property type="entry name" value="PEROXISOMAL MEMBRANE PROTEIN PEX16"/>
    <property type="match status" value="1"/>
</dbReference>
<evidence type="ECO:0000256" key="1">
    <source>
        <dbReference type="ARBA" id="ARBA00009505"/>
    </source>
</evidence>
<feature type="transmembrane region" description="Helical" evidence="2">
    <location>
        <begin position="230"/>
        <end position="250"/>
    </location>
</feature>
<name>A0A6J5U1H0_PRUAR</name>
<evidence type="ECO:0000256" key="2">
    <source>
        <dbReference type="RuleBase" id="RU365003"/>
    </source>
</evidence>
<gene>
    <name evidence="3" type="ORF">CURHAP_LOCUS15653</name>
</gene>
<protein>
    <recommendedName>
        <fullName evidence="2">Peroxisomal membrane protein PEX16</fullName>
    </recommendedName>
</protein>
<dbReference type="Proteomes" id="UP000507222">
    <property type="component" value="Unassembled WGS sequence"/>
</dbReference>
<keyword evidence="2" id="KW-1133">Transmembrane helix</keyword>
<keyword evidence="2" id="KW-0472">Membrane</keyword>
<organism evidence="3 4">
    <name type="scientific">Prunus armeniaca</name>
    <name type="common">Apricot</name>
    <name type="synonym">Armeniaca vulgaris</name>
    <dbReference type="NCBI Taxonomy" id="36596"/>
    <lineage>
        <taxon>Eukaryota</taxon>
        <taxon>Viridiplantae</taxon>
        <taxon>Streptophyta</taxon>
        <taxon>Embryophyta</taxon>
        <taxon>Tracheophyta</taxon>
        <taxon>Spermatophyta</taxon>
        <taxon>Magnoliopsida</taxon>
        <taxon>eudicotyledons</taxon>
        <taxon>Gunneridae</taxon>
        <taxon>Pentapetalae</taxon>
        <taxon>rosids</taxon>
        <taxon>fabids</taxon>
        <taxon>Rosales</taxon>
        <taxon>Rosaceae</taxon>
        <taxon>Amygdaloideae</taxon>
        <taxon>Amygdaleae</taxon>
        <taxon>Prunus</taxon>
    </lineage>
</organism>
<proteinExistence type="inferred from homology"/>
<comment type="subcellular location">
    <subcellularLocation>
        <location evidence="2">Peroxisome membrane</location>
    </subcellularLocation>
</comment>
<accession>A0A6J5U1H0</accession>
<dbReference type="InterPro" id="IPR013919">
    <property type="entry name" value="Pex16"/>
</dbReference>
<sequence>MEAYKNGLGRTRTMCIVGGFTWLLPERFSESEIGPEAVTALFGVITAINEHIIETAPPPMHVGSAEHYSFPYALCISALKDLETLVEVVAQQYFGDEKKWNFIAAMEAIKVLVRLALFRNSGYKMLLHGGETPNDEKHLAASTPQRNGFTKPGGQLGLGYLRNNNGQDAWNLEGRALSALSRFGENARMVSEPVWLRRVQHQHAIMEPPTPVVKRPTLSTILSKRGLHGAFYLIGEALFITRPLIYVLFIRKYGVRSWIPWFLSWLWTSLGWAFFHELLRQGVVPSSSFIFLTLKRMRQKLESTEKVLEPVPIVGFLTAKLVELIVGAQTRYTYMSGS</sequence>
<dbReference type="GO" id="GO:0007031">
    <property type="term" value="P:peroxisome organization"/>
    <property type="evidence" value="ECO:0007669"/>
    <property type="project" value="UniProtKB-KW"/>
</dbReference>
<evidence type="ECO:0000313" key="4">
    <source>
        <dbReference type="Proteomes" id="UP000507222"/>
    </source>
</evidence>
<dbReference type="PANTHER" id="PTHR13299:SF0">
    <property type="entry name" value="PEROXISOMAL MEMBRANE PROTEIN PEX16"/>
    <property type="match status" value="1"/>
</dbReference>
<comment type="similarity">
    <text evidence="1 2">Belongs to the peroxin-16 family.</text>
</comment>
<evidence type="ECO:0000313" key="3">
    <source>
        <dbReference type="EMBL" id="CAB4269842.1"/>
    </source>
</evidence>
<dbReference type="GO" id="GO:0005778">
    <property type="term" value="C:peroxisomal membrane"/>
    <property type="evidence" value="ECO:0007669"/>
    <property type="project" value="UniProtKB-SubCell"/>
</dbReference>
<dbReference type="Pfam" id="PF08610">
    <property type="entry name" value="Pex16"/>
    <property type="match status" value="1"/>
</dbReference>